<reference evidence="2" key="1">
    <citation type="submission" date="2023-01" db="EMBL/GenBank/DDBJ databases">
        <authorList>
            <person name="Van Ghelder C."/>
            <person name="Rancurel C."/>
        </authorList>
    </citation>
    <scope>NUCLEOTIDE SEQUENCE</scope>
    <source>
        <strain evidence="2">CNCM I-4278</strain>
    </source>
</reference>
<proteinExistence type="predicted"/>
<dbReference type="EMBL" id="CAOQHR010000002">
    <property type="protein sequence ID" value="CAI6330706.1"/>
    <property type="molecule type" value="Genomic_DNA"/>
</dbReference>
<feature type="compositionally biased region" description="Basic residues" evidence="1">
    <location>
        <begin position="30"/>
        <end position="40"/>
    </location>
</feature>
<comment type="caution">
    <text evidence="2">The sequence shown here is derived from an EMBL/GenBank/DDBJ whole genome shotgun (WGS) entry which is preliminary data.</text>
</comment>
<dbReference type="Proteomes" id="UP001152607">
    <property type="component" value="Unassembled WGS sequence"/>
</dbReference>
<evidence type="ECO:0000313" key="3">
    <source>
        <dbReference type="Proteomes" id="UP001152607"/>
    </source>
</evidence>
<evidence type="ECO:0000313" key="2">
    <source>
        <dbReference type="EMBL" id="CAI6330706.1"/>
    </source>
</evidence>
<dbReference type="AlphaFoldDB" id="A0A9W4XN81"/>
<accession>A0A9W4XN81</accession>
<name>A0A9W4XN81_9PLEO</name>
<protein>
    <submittedName>
        <fullName evidence="2">Uncharacterized protein</fullName>
    </submittedName>
</protein>
<evidence type="ECO:0000256" key="1">
    <source>
        <dbReference type="SAM" id="MobiDB-lite"/>
    </source>
</evidence>
<gene>
    <name evidence="2" type="ORF">PDIGIT_LOCUS4289</name>
</gene>
<feature type="region of interest" description="Disordered" evidence="1">
    <location>
        <begin position="1"/>
        <end position="41"/>
    </location>
</feature>
<sequence length="224" mass="25267">MRRPVMIDDDDDDAKTIPRARGSTEECKTKQTHRITRRASSRYLPPKHLGYDAKQLPASSCRGLTKPCLALPPHCRLQAAKQVHSHRETSHSIQSHLPIYHDIYPSTTLHRFLSWVTRTYRTMKGTVQPAHQLSPSAPSSLRLIPDQHRLLSRSLFLFRHSTLPATRWRGKQLTMAGGRICAPFALFALSTLPTPPAESHSIIVLHCNLCFLSVPSITIIVITF</sequence>
<organism evidence="2 3">
    <name type="scientific">Periconia digitata</name>
    <dbReference type="NCBI Taxonomy" id="1303443"/>
    <lineage>
        <taxon>Eukaryota</taxon>
        <taxon>Fungi</taxon>
        <taxon>Dikarya</taxon>
        <taxon>Ascomycota</taxon>
        <taxon>Pezizomycotina</taxon>
        <taxon>Dothideomycetes</taxon>
        <taxon>Pleosporomycetidae</taxon>
        <taxon>Pleosporales</taxon>
        <taxon>Massarineae</taxon>
        <taxon>Periconiaceae</taxon>
        <taxon>Periconia</taxon>
    </lineage>
</organism>
<keyword evidence="3" id="KW-1185">Reference proteome</keyword>